<dbReference type="Proteomes" id="UP000755585">
    <property type="component" value="Unassembled WGS sequence"/>
</dbReference>
<accession>A0ABS4UX87</accession>
<gene>
    <name evidence="1" type="ORF">JOF29_007374</name>
</gene>
<proteinExistence type="predicted"/>
<name>A0ABS4UX87_9ACTN</name>
<comment type="caution">
    <text evidence="1">The sequence shown here is derived from an EMBL/GenBank/DDBJ whole genome shotgun (WGS) entry which is preliminary data.</text>
</comment>
<keyword evidence="2" id="KW-1185">Reference proteome</keyword>
<reference evidence="1 2" key="1">
    <citation type="submission" date="2021-03" db="EMBL/GenBank/DDBJ databases">
        <title>Sequencing the genomes of 1000 actinobacteria strains.</title>
        <authorList>
            <person name="Klenk H.-P."/>
        </authorList>
    </citation>
    <scope>NUCLEOTIDE SEQUENCE [LARGE SCALE GENOMIC DNA]</scope>
    <source>
        <strain evidence="1 2">DSM 18824</strain>
    </source>
</reference>
<protein>
    <submittedName>
        <fullName evidence="1">Uncharacterized protein</fullName>
    </submittedName>
</protein>
<sequence>MVGSVPRVLVPRARRMMRFVLVRGPQVVVRGRMVGRLRGMSRS</sequence>
<evidence type="ECO:0000313" key="1">
    <source>
        <dbReference type="EMBL" id="MBP2356264.1"/>
    </source>
</evidence>
<dbReference type="EMBL" id="JAGINT010000002">
    <property type="protein sequence ID" value="MBP2356264.1"/>
    <property type="molecule type" value="Genomic_DNA"/>
</dbReference>
<organism evidence="1 2">
    <name type="scientific">Kribbella aluminosa</name>
    <dbReference type="NCBI Taxonomy" id="416017"/>
    <lineage>
        <taxon>Bacteria</taxon>
        <taxon>Bacillati</taxon>
        <taxon>Actinomycetota</taxon>
        <taxon>Actinomycetes</taxon>
        <taxon>Propionibacteriales</taxon>
        <taxon>Kribbellaceae</taxon>
        <taxon>Kribbella</taxon>
    </lineage>
</organism>
<evidence type="ECO:0000313" key="2">
    <source>
        <dbReference type="Proteomes" id="UP000755585"/>
    </source>
</evidence>